<dbReference type="Proteomes" id="UP000054304">
    <property type="component" value="Unassembled WGS sequence"/>
</dbReference>
<dbReference type="GO" id="GO:0140318">
    <property type="term" value="F:protein transporter activity"/>
    <property type="evidence" value="ECO:0007669"/>
    <property type="project" value="EnsemblFungi"/>
</dbReference>
<gene>
    <name evidence="1" type="ORF">LALA0_S03e02212g</name>
</gene>
<dbReference type="CDD" id="cd24142">
    <property type="entry name" value="ACL4-like"/>
    <property type="match status" value="1"/>
</dbReference>
<name>A0A0C7N0B3_9SACH</name>
<dbReference type="GO" id="GO:0005634">
    <property type="term" value="C:nucleus"/>
    <property type="evidence" value="ECO:0007669"/>
    <property type="project" value="EnsemblFungi"/>
</dbReference>
<dbReference type="OrthoDB" id="1914839at2759"/>
<dbReference type="HOGENOM" id="CLU_061203_0_0_1"/>
<dbReference type="GeneID" id="34684832"/>
<sequence length="380" mass="42363">MSAQLNEAITQAKQLVLQNNADAALRVLKPFRKSMKGANSSHIGLHQAFVETYLEKGELEKAYPLLVKSCELDPQGEIGGSDKFFTLGQIVGGSDGLGLITQGIENLSRQAGDFLQQEQAEKVVAGLLSMVEIWMTDLCMEPGAEEQCEELVSKAMEVSEEQSAEAWASLGSMRISQQRFPEAAEAFGRSWHFFQAKKTAFDNEEQQSSNVHVEFANMLQPLLNLAKMCIELGLYDMALEIEAAIKDIDEDNLEGLYLEAFTHYLICKLELFKIQNPQVEVTPENVFEFNQHFQELPFAAANDLIKEHAQEARILLTYMIKLAENNDANDEIVNELVNGATEVVSELGGLADIKDVIRYKKGEEVGDEEEIEFTEVDQAS</sequence>
<dbReference type="InterPro" id="IPR011990">
    <property type="entry name" value="TPR-like_helical_dom_sf"/>
</dbReference>
<dbReference type="EMBL" id="LN736362">
    <property type="protein sequence ID" value="CEP61409.1"/>
    <property type="molecule type" value="Genomic_DNA"/>
</dbReference>
<dbReference type="GO" id="GO:0051082">
    <property type="term" value="F:unfolded protein binding"/>
    <property type="evidence" value="ECO:0007669"/>
    <property type="project" value="EnsemblFungi"/>
</dbReference>
<dbReference type="Gene3D" id="1.25.40.10">
    <property type="entry name" value="Tetratricopeptide repeat domain"/>
    <property type="match status" value="1"/>
</dbReference>
<keyword evidence="2" id="KW-1185">Reference proteome</keyword>
<dbReference type="GO" id="GO:0042273">
    <property type="term" value="P:ribosomal large subunit biogenesis"/>
    <property type="evidence" value="ECO:0007669"/>
    <property type="project" value="EnsemblFungi"/>
</dbReference>
<proteinExistence type="predicted"/>
<dbReference type="GO" id="GO:0005737">
    <property type="term" value="C:cytoplasm"/>
    <property type="evidence" value="ECO:0007669"/>
    <property type="project" value="EnsemblFungi"/>
</dbReference>
<dbReference type="AlphaFoldDB" id="A0A0C7N0B3"/>
<organism evidence="1 2">
    <name type="scientific">Lachancea lanzarotensis</name>
    <dbReference type="NCBI Taxonomy" id="1245769"/>
    <lineage>
        <taxon>Eukaryota</taxon>
        <taxon>Fungi</taxon>
        <taxon>Dikarya</taxon>
        <taxon>Ascomycota</taxon>
        <taxon>Saccharomycotina</taxon>
        <taxon>Saccharomycetes</taxon>
        <taxon>Saccharomycetales</taxon>
        <taxon>Saccharomycetaceae</taxon>
        <taxon>Lachancea</taxon>
    </lineage>
</organism>
<evidence type="ECO:0000313" key="2">
    <source>
        <dbReference type="Proteomes" id="UP000054304"/>
    </source>
</evidence>
<protein>
    <submittedName>
        <fullName evidence="1">LALA0S03e02212g1_1</fullName>
    </submittedName>
</protein>
<reference evidence="1 2" key="1">
    <citation type="submission" date="2014-12" db="EMBL/GenBank/DDBJ databases">
        <authorList>
            <person name="Neuveglise Cecile"/>
        </authorList>
    </citation>
    <scope>NUCLEOTIDE SEQUENCE [LARGE SCALE GENOMIC DNA]</scope>
    <source>
        <strain evidence="1 2">CBS 12615</strain>
    </source>
</reference>
<evidence type="ECO:0000313" key="1">
    <source>
        <dbReference type="EMBL" id="CEP61409.1"/>
    </source>
</evidence>
<dbReference type="RefSeq" id="XP_022627643.1">
    <property type="nucleotide sequence ID" value="XM_022773139.1"/>
</dbReference>
<dbReference type="SUPFAM" id="SSF48452">
    <property type="entry name" value="TPR-like"/>
    <property type="match status" value="1"/>
</dbReference>
<dbReference type="STRING" id="1245769.A0A0C7N0B3"/>
<accession>A0A0C7N0B3</accession>